<sequence length="98" mass="10383">MVPPLPPGATASNAIAVSSLFAFTTASKFTFVCGMSTTTPWSTLSPPDSFNNEFAPTTMPLGNAITVRTEETTAAIMRRRRRAGIAVMTPPHIDGVAR</sequence>
<name>A0A6J6DC82_9ZZZZ</name>
<evidence type="ECO:0000313" key="1">
    <source>
        <dbReference type="EMBL" id="CAB4560936.1"/>
    </source>
</evidence>
<reference evidence="1" key="1">
    <citation type="submission" date="2020-05" db="EMBL/GenBank/DDBJ databases">
        <authorList>
            <person name="Chiriac C."/>
            <person name="Salcher M."/>
            <person name="Ghai R."/>
            <person name="Kavagutti S V."/>
        </authorList>
    </citation>
    <scope>NUCLEOTIDE SEQUENCE</scope>
</reference>
<proteinExistence type="predicted"/>
<protein>
    <submittedName>
        <fullName evidence="1">Unannotated protein</fullName>
    </submittedName>
</protein>
<dbReference type="EMBL" id="CAEZTI010000054">
    <property type="protein sequence ID" value="CAB4560936.1"/>
    <property type="molecule type" value="Genomic_DNA"/>
</dbReference>
<accession>A0A6J6DC82</accession>
<organism evidence="1">
    <name type="scientific">freshwater metagenome</name>
    <dbReference type="NCBI Taxonomy" id="449393"/>
    <lineage>
        <taxon>unclassified sequences</taxon>
        <taxon>metagenomes</taxon>
        <taxon>ecological metagenomes</taxon>
    </lineage>
</organism>
<dbReference type="AlphaFoldDB" id="A0A6J6DC82"/>
<gene>
    <name evidence="1" type="ORF">UFOPK1619_00388</name>
</gene>